<dbReference type="InterPro" id="IPR044600">
    <property type="entry name" value="ATL1/ATL16-like"/>
</dbReference>
<comment type="pathway">
    <text evidence="3">Protein modification; protein ubiquitination.</text>
</comment>
<organism evidence="18 19">
    <name type="scientific">Nyssa sinensis</name>
    <dbReference type="NCBI Taxonomy" id="561372"/>
    <lineage>
        <taxon>Eukaryota</taxon>
        <taxon>Viridiplantae</taxon>
        <taxon>Streptophyta</taxon>
        <taxon>Embryophyta</taxon>
        <taxon>Tracheophyta</taxon>
        <taxon>Spermatophyta</taxon>
        <taxon>Magnoliopsida</taxon>
        <taxon>eudicotyledons</taxon>
        <taxon>Gunneridae</taxon>
        <taxon>Pentapetalae</taxon>
        <taxon>asterids</taxon>
        <taxon>Cornales</taxon>
        <taxon>Nyssaceae</taxon>
        <taxon>Nyssa</taxon>
    </lineage>
</organism>
<evidence type="ECO:0000259" key="17">
    <source>
        <dbReference type="PROSITE" id="PS50089"/>
    </source>
</evidence>
<dbReference type="Pfam" id="PF13639">
    <property type="entry name" value="zf-RING_2"/>
    <property type="match status" value="1"/>
</dbReference>
<evidence type="ECO:0000256" key="8">
    <source>
        <dbReference type="ARBA" id="ARBA00022771"/>
    </source>
</evidence>
<dbReference type="GO" id="GO:0008270">
    <property type="term" value="F:zinc ion binding"/>
    <property type="evidence" value="ECO:0007669"/>
    <property type="project" value="UniProtKB-KW"/>
</dbReference>
<evidence type="ECO:0000256" key="6">
    <source>
        <dbReference type="ARBA" id="ARBA00022692"/>
    </source>
</evidence>
<evidence type="ECO:0000256" key="5">
    <source>
        <dbReference type="ARBA" id="ARBA00022679"/>
    </source>
</evidence>
<keyword evidence="19" id="KW-1185">Reference proteome</keyword>
<evidence type="ECO:0000256" key="3">
    <source>
        <dbReference type="ARBA" id="ARBA00004906"/>
    </source>
</evidence>
<feature type="transmembrane region" description="Helical" evidence="16">
    <location>
        <begin position="20"/>
        <end position="44"/>
    </location>
</feature>
<proteinExistence type="inferred from homology"/>
<dbReference type="EC" id="2.3.2.27" evidence="4"/>
<dbReference type="PANTHER" id="PTHR46913">
    <property type="entry name" value="RING-H2 FINGER PROTEIN ATL16"/>
    <property type="match status" value="1"/>
</dbReference>
<dbReference type="OrthoDB" id="8062037at2759"/>
<accession>A0A5J5AA73</accession>
<dbReference type="CDD" id="cd16461">
    <property type="entry name" value="RING-H2_EL5-like"/>
    <property type="match status" value="1"/>
</dbReference>
<keyword evidence="10" id="KW-0862">Zinc</keyword>
<dbReference type="GO" id="GO:0016020">
    <property type="term" value="C:membrane"/>
    <property type="evidence" value="ECO:0007669"/>
    <property type="project" value="UniProtKB-SubCell"/>
</dbReference>
<evidence type="ECO:0000256" key="4">
    <source>
        <dbReference type="ARBA" id="ARBA00012483"/>
    </source>
</evidence>
<keyword evidence="12 16" id="KW-0472">Membrane</keyword>
<keyword evidence="8 14" id="KW-0863">Zinc-finger</keyword>
<evidence type="ECO:0000313" key="19">
    <source>
        <dbReference type="Proteomes" id="UP000325577"/>
    </source>
</evidence>
<evidence type="ECO:0000256" key="10">
    <source>
        <dbReference type="ARBA" id="ARBA00022833"/>
    </source>
</evidence>
<keyword evidence="6 16" id="KW-0812">Transmembrane</keyword>
<evidence type="ECO:0000256" key="12">
    <source>
        <dbReference type="ARBA" id="ARBA00023136"/>
    </source>
</evidence>
<name>A0A5J5AA73_9ASTE</name>
<dbReference type="PROSITE" id="PS50089">
    <property type="entry name" value="ZF_RING_2"/>
    <property type="match status" value="1"/>
</dbReference>
<gene>
    <name evidence="18" type="ORF">F0562_034855</name>
</gene>
<dbReference type="EMBL" id="CM018045">
    <property type="protein sequence ID" value="KAA8527430.1"/>
    <property type="molecule type" value="Genomic_DNA"/>
</dbReference>
<comment type="similarity">
    <text evidence="13">Belongs to the RING-type zinc finger family. ATL subfamily.</text>
</comment>
<sequence length="328" mass="36724">MDPYIDPPPREYALSGKIMLSAIIILFAVVVFMVCLHLYARWYVLQARRRQLRRRRTHLVFYVDPNNPNATTMVTAASRGLDVSVLNSLPVFEYSSKTHPDSLECAVCLSEFEEKEKGRLLPKCNHSFHIDCIDMWFHSHSSCPLCRSSVEPEVSAQLPEIQSDVVISIGDPAENEPSSSSGLCSDCQHHEEQMTVPSSSSSLGARRKGLDIQIPRTNELEYEFRLSSPASQGFRSPGSRLLSLKRILSMNRRSAAVSPSSGIGTSCEYGAIELDIEQGRGESTPQTRAQTPRQAKETPLFCIKKYAIRVKRVAMINALRAKQRQLNP</sequence>
<evidence type="ECO:0000256" key="11">
    <source>
        <dbReference type="ARBA" id="ARBA00022989"/>
    </source>
</evidence>
<reference evidence="18 19" key="1">
    <citation type="submission" date="2019-09" db="EMBL/GenBank/DDBJ databases">
        <title>A chromosome-level genome assembly of the Chinese tupelo Nyssa sinensis.</title>
        <authorList>
            <person name="Yang X."/>
            <person name="Kang M."/>
            <person name="Yang Y."/>
            <person name="Xiong H."/>
            <person name="Wang M."/>
            <person name="Zhang Z."/>
            <person name="Wang Z."/>
            <person name="Wu H."/>
            <person name="Ma T."/>
            <person name="Liu J."/>
            <person name="Xi Z."/>
        </authorList>
    </citation>
    <scope>NUCLEOTIDE SEQUENCE [LARGE SCALE GENOMIC DNA]</scope>
    <source>
        <strain evidence="18">J267</strain>
        <tissue evidence="18">Leaf</tissue>
    </source>
</reference>
<evidence type="ECO:0000256" key="2">
    <source>
        <dbReference type="ARBA" id="ARBA00004167"/>
    </source>
</evidence>
<feature type="domain" description="RING-type" evidence="17">
    <location>
        <begin position="105"/>
        <end position="147"/>
    </location>
</feature>
<evidence type="ECO:0000256" key="16">
    <source>
        <dbReference type="SAM" id="Phobius"/>
    </source>
</evidence>
<dbReference type="PANTHER" id="PTHR46913:SF1">
    <property type="entry name" value="RING-H2 FINGER PROTEIN ATL16"/>
    <property type="match status" value="1"/>
</dbReference>
<keyword evidence="7" id="KW-0479">Metal-binding</keyword>
<dbReference type="Proteomes" id="UP000325577">
    <property type="component" value="Linkage Group LG21"/>
</dbReference>
<dbReference type="GO" id="GO:0061630">
    <property type="term" value="F:ubiquitin protein ligase activity"/>
    <property type="evidence" value="ECO:0007669"/>
    <property type="project" value="UniProtKB-EC"/>
</dbReference>
<evidence type="ECO:0000256" key="13">
    <source>
        <dbReference type="ARBA" id="ARBA00024209"/>
    </source>
</evidence>
<evidence type="ECO:0000256" key="15">
    <source>
        <dbReference type="SAM" id="MobiDB-lite"/>
    </source>
</evidence>
<evidence type="ECO:0000256" key="14">
    <source>
        <dbReference type="PROSITE-ProRule" id="PRU00175"/>
    </source>
</evidence>
<comment type="subcellular location">
    <subcellularLocation>
        <location evidence="2">Membrane</location>
        <topology evidence="2">Single-pass membrane protein</topology>
    </subcellularLocation>
</comment>
<keyword evidence="9" id="KW-0833">Ubl conjugation pathway</keyword>
<keyword evidence="5" id="KW-0808">Transferase</keyword>
<evidence type="ECO:0000256" key="9">
    <source>
        <dbReference type="ARBA" id="ARBA00022786"/>
    </source>
</evidence>
<protein>
    <recommendedName>
        <fullName evidence="4">RING-type E3 ubiquitin transferase</fullName>
        <ecNumber evidence="4">2.3.2.27</ecNumber>
    </recommendedName>
</protein>
<evidence type="ECO:0000313" key="18">
    <source>
        <dbReference type="EMBL" id="KAA8527430.1"/>
    </source>
</evidence>
<dbReference type="FunFam" id="3.30.40.10:FF:000475">
    <property type="entry name" value="RING-H2 finger protein ATL3"/>
    <property type="match status" value="1"/>
</dbReference>
<dbReference type="InterPro" id="IPR001841">
    <property type="entry name" value="Znf_RING"/>
</dbReference>
<evidence type="ECO:0000256" key="7">
    <source>
        <dbReference type="ARBA" id="ARBA00022723"/>
    </source>
</evidence>
<evidence type="ECO:0000256" key="1">
    <source>
        <dbReference type="ARBA" id="ARBA00000900"/>
    </source>
</evidence>
<dbReference type="SMART" id="SM00184">
    <property type="entry name" value="RING"/>
    <property type="match status" value="1"/>
</dbReference>
<feature type="region of interest" description="Disordered" evidence="15">
    <location>
        <begin position="172"/>
        <end position="206"/>
    </location>
</feature>
<comment type="catalytic activity">
    <reaction evidence="1">
        <text>S-ubiquitinyl-[E2 ubiquitin-conjugating enzyme]-L-cysteine + [acceptor protein]-L-lysine = [E2 ubiquitin-conjugating enzyme]-L-cysteine + N(6)-ubiquitinyl-[acceptor protein]-L-lysine.</text>
        <dbReference type="EC" id="2.3.2.27"/>
    </reaction>
</comment>
<dbReference type="InterPro" id="IPR013083">
    <property type="entry name" value="Znf_RING/FYVE/PHD"/>
</dbReference>
<dbReference type="AlphaFoldDB" id="A0A5J5AA73"/>
<dbReference type="GO" id="GO:0016567">
    <property type="term" value="P:protein ubiquitination"/>
    <property type="evidence" value="ECO:0007669"/>
    <property type="project" value="InterPro"/>
</dbReference>
<dbReference type="Gene3D" id="3.30.40.10">
    <property type="entry name" value="Zinc/RING finger domain, C3HC4 (zinc finger)"/>
    <property type="match status" value="1"/>
</dbReference>
<keyword evidence="11 16" id="KW-1133">Transmembrane helix</keyword>
<dbReference type="SUPFAM" id="SSF57850">
    <property type="entry name" value="RING/U-box"/>
    <property type="match status" value="1"/>
</dbReference>